<organism evidence="1 2">
    <name type="scientific">Tessaracoccus palaemonis</name>
    <dbReference type="NCBI Taxonomy" id="2829499"/>
    <lineage>
        <taxon>Bacteria</taxon>
        <taxon>Bacillati</taxon>
        <taxon>Actinomycetota</taxon>
        <taxon>Actinomycetes</taxon>
        <taxon>Propionibacteriales</taxon>
        <taxon>Propionibacteriaceae</taxon>
        <taxon>Tessaracoccus</taxon>
    </lineage>
</organism>
<evidence type="ECO:0000313" key="1">
    <source>
        <dbReference type="EMBL" id="QXT63758.1"/>
    </source>
</evidence>
<gene>
    <name evidence="1" type="ORF">KDB89_04610</name>
</gene>
<proteinExistence type="predicted"/>
<keyword evidence="1" id="KW-0436">Ligase</keyword>
<protein>
    <submittedName>
        <fullName evidence="1">2'-5' RNA ligase family protein</fullName>
    </submittedName>
</protein>
<reference evidence="1 2" key="1">
    <citation type="submission" date="2021-07" db="EMBL/GenBank/DDBJ databases">
        <title>complete genome sequencing of Tessaracoccus sp.J1M15.</title>
        <authorList>
            <person name="Bae J.-W."/>
            <person name="Kim D.-y."/>
        </authorList>
    </citation>
    <scope>NUCLEOTIDE SEQUENCE [LARGE SCALE GENOMIC DNA]</scope>
    <source>
        <strain evidence="1 2">J1M15</strain>
    </source>
</reference>
<sequence>MRSFFDAMTPWPRKEGALHVYALPDDDTRDTLAALSERLDGIDGLPRMPLPWLHLTVTRYGQFDGIGSMPLQDLAEAIDQELVGVGPFDIELGAPAASGNTVTCEAPSVPEWERLVSGVRRAVSVLGDDEELPPAPHGPHVTLAYANGDVDDALVAGRLADAPAVGTLRIDRVFLVSVTVRPELGSFDWMELANWSLKS</sequence>
<dbReference type="RefSeq" id="WP_219083685.1">
    <property type="nucleotide sequence ID" value="NZ_CP079216.1"/>
</dbReference>
<dbReference type="Pfam" id="PF13563">
    <property type="entry name" value="2_5_RNA_ligase2"/>
    <property type="match status" value="1"/>
</dbReference>
<dbReference type="EMBL" id="CP079216">
    <property type="protein sequence ID" value="QXT63758.1"/>
    <property type="molecule type" value="Genomic_DNA"/>
</dbReference>
<name>A0ABX8SKA3_9ACTN</name>
<keyword evidence="2" id="KW-1185">Reference proteome</keyword>
<accession>A0ABX8SKA3</accession>
<dbReference type="Proteomes" id="UP000824504">
    <property type="component" value="Chromosome"/>
</dbReference>
<dbReference type="GO" id="GO:0016874">
    <property type="term" value="F:ligase activity"/>
    <property type="evidence" value="ECO:0007669"/>
    <property type="project" value="UniProtKB-KW"/>
</dbReference>
<evidence type="ECO:0000313" key="2">
    <source>
        <dbReference type="Proteomes" id="UP000824504"/>
    </source>
</evidence>